<feature type="compositionally biased region" description="Polar residues" evidence="1">
    <location>
        <begin position="1"/>
        <end position="18"/>
    </location>
</feature>
<evidence type="ECO:0000313" key="3">
    <source>
        <dbReference type="Proteomes" id="UP000094236"/>
    </source>
</evidence>
<gene>
    <name evidence="2" type="ORF">PACTADRAFT_2348</name>
</gene>
<dbReference type="Proteomes" id="UP000094236">
    <property type="component" value="Unassembled WGS sequence"/>
</dbReference>
<dbReference type="EMBL" id="KV454013">
    <property type="protein sequence ID" value="ODV96046.1"/>
    <property type="molecule type" value="Genomic_DNA"/>
</dbReference>
<organism evidence="2 3">
    <name type="scientific">Pachysolen tannophilus NRRL Y-2460</name>
    <dbReference type="NCBI Taxonomy" id="669874"/>
    <lineage>
        <taxon>Eukaryota</taxon>
        <taxon>Fungi</taxon>
        <taxon>Dikarya</taxon>
        <taxon>Ascomycota</taxon>
        <taxon>Saccharomycotina</taxon>
        <taxon>Pichiomycetes</taxon>
        <taxon>Pachysolenaceae</taxon>
        <taxon>Pachysolen</taxon>
    </lineage>
</organism>
<keyword evidence="3" id="KW-1185">Reference proteome</keyword>
<protein>
    <submittedName>
        <fullName evidence="2">Uncharacterized protein</fullName>
    </submittedName>
</protein>
<dbReference type="OrthoDB" id="3998026at2759"/>
<evidence type="ECO:0000256" key="1">
    <source>
        <dbReference type="SAM" id="MobiDB-lite"/>
    </source>
</evidence>
<evidence type="ECO:0000313" key="2">
    <source>
        <dbReference type="EMBL" id="ODV96046.1"/>
    </source>
</evidence>
<name>A0A1E4TWD4_PACTA</name>
<proteinExistence type="predicted"/>
<accession>A0A1E4TWD4</accession>
<feature type="region of interest" description="Disordered" evidence="1">
    <location>
        <begin position="1"/>
        <end position="52"/>
    </location>
</feature>
<reference evidence="3" key="1">
    <citation type="submission" date="2016-05" db="EMBL/GenBank/DDBJ databases">
        <title>Comparative genomics of biotechnologically important yeasts.</title>
        <authorList>
            <consortium name="DOE Joint Genome Institute"/>
            <person name="Riley R."/>
            <person name="Haridas S."/>
            <person name="Wolfe K.H."/>
            <person name="Lopes M.R."/>
            <person name="Hittinger C.T."/>
            <person name="Goker M."/>
            <person name="Salamov A."/>
            <person name="Wisecaver J."/>
            <person name="Long T.M."/>
            <person name="Aerts A.L."/>
            <person name="Barry K."/>
            <person name="Choi C."/>
            <person name="Clum A."/>
            <person name="Coughlan A.Y."/>
            <person name="Deshpande S."/>
            <person name="Douglass A.P."/>
            <person name="Hanson S.J."/>
            <person name="Klenk H.-P."/>
            <person name="Labutti K."/>
            <person name="Lapidus A."/>
            <person name="Lindquist E."/>
            <person name="Lipzen A."/>
            <person name="Meier-Kolthoff J.P."/>
            <person name="Ohm R.A."/>
            <person name="Otillar R.P."/>
            <person name="Pangilinan J."/>
            <person name="Peng Y."/>
            <person name="Rokas A."/>
            <person name="Rosa C.A."/>
            <person name="Scheuner C."/>
            <person name="Sibirny A.A."/>
            <person name="Slot J.C."/>
            <person name="Stielow J.B."/>
            <person name="Sun H."/>
            <person name="Kurtzman C.P."/>
            <person name="Blackwell M."/>
            <person name="Grigoriev I.V."/>
            <person name="Jeffries T.W."/>
        </authorList>
    </citation>
    <scope>NUCLEOTIDE SEQUENCE [LARGE SCALE GENOMIC DNA]</scope>
    <source>
        <strain evidence="3">NRRL Y-2460</strain>
    </source>
</reference>
<dbReference type="AlphaFoldDB" id="A0A1E4TWD4"/>
<sequence length="376" mass="43492">MSNIPSLFDLIQSSPASSKEQRVVESPVVPNSRRASKRKSSNIGQDRVQEHGEQIEEQIEEEEEETLLSLAEKRDALVNNRKLLQEKIAKLKENIVDLETKVIITENSNNILEPKPKPLSMYEEQLVVRDFQSNSKNSNLDKLRSNLNTLPLSISNNWDLSLSLLKLFQPDLKLEIISNLMMNFNNQTTKLIQFDACYQNIFSLRCLLKINVELAKLEEFSILNSDSKNIPADLLPIISDTKIVKDPTLLIYSLNSYVRLLKLRTEIFIKLFDKYQKIYIINNNKLSSMNINNNFIIKFLKFKDDPLIVFEKDNIKLNIIWKLITREENYGEFDSDIKTILIKKDGTHINYDQLINELILQYGCFNGICMALDSLS</sequence>